<sequence length="1079" mass="123614">MMNHSQNSQMRLSYINDKSNADSQIVFKNNEQLKNNQTFKRAESQDNLGNFSPSNTTQATISHKSKSFFVSPKSMTNINQLSQLDNENSPNFSQNFANFSQLSNQTHIQRAQLSTPPQGLIKFVIRVNIDDNIQEFDTEHDINTKLGQVYMDIAQLKQVKVQSIVLHINGNILPSDNTPLYKLVQDGDVVVAQTMQQYQQQYNQSFSVFNSNKANQSMHSSVRQSQSPINRNNQQQLQNLKLLNKSTNSSLQSPHKKMQASTYDPIQQQANRLSNKSQGNLNQSPVLSPMNSQILDNSSFNPNFISTDHQMLENQLEINIQSTQNYIQLFEQSQQIPVMISLNTKGNFDAKAYQRPPIDLICVMDNSGSMHGEKINMLKETLLYLIDQLDEKDRLGLVLFNSEVTFRPMKSMDTTNKLKLKQYISDIRAQGGTDINLGMTEAFKFIKTRKYCNPVTSVFLLSDGLDSKAQDRVAVTLKNMSINEQFSINCFGFGRDHDPILMNQISKLKDGSFYYIEKIDQVDMFFVDALGGLFSVIGQDVLIKVKSVKELSKDVNIVRNYGDMWHLLTDQDTNGGWEYCIKLNHLLLGTSKDYMCELFIPAFVNQNFVQNGAEMAFVIVEITAFTIASQPQRIKRQAILNLQVYSQNAVIPKQIKDVYNKEVQMNFLRVKGAKALQDCIEEAQNKRYKQGQQILAERLEDIERAQLGGQAELLMLRNDLIESRQALQPGYFEREGLHKILANQRAHMEQRSKANNLEMDPYQNDMQKEMIKRRMRQKLGLPEEEEVVQEEVLPEIEPVEEPQIDLFKTFCKAAKDANVLYILQSEIPNLEQYFREQIEPKMIYDGAESLFLNDKIQDCLSKTKMQSLVQELKKNSSDIDQVKQNNAEVLNQQIYDEVVKAVQAAGVDLVQLVGGDIDKVIQFLAENGANEIGEMPELCEEFSKKQLKAITDALNRSQTSQKLEKLAKIKGIESKKKSKQVEKDRKLVEEIIQMLRKSMKITNDSDFEQIEVLVKDVMTFKSPSQNQSKNDLDYILDKEIQKIQKNVLYDLQGGLFNIMTLKNFKDYFKQLQQSSEIIN</sequence>
<dbReference type="STRING" id="312017.Q24FW2"/>
<evidence type="ECO:0000313" key="3">
    <source>
        <dbReference type="Proteomes" id="UP000009168"/>
    </source>
</evidence>
<dbReference type="KEGG" id="tet:TTHERM_00940330"/>
<dbReference type="OrthoDB" id="309945at2759"/>
<dbReference type="GeneID" id="7830947"/>
<keyword evidence="3" id="KW-1185">Reference proteome</keyword>
<organism evidence="2 3">
    <name type="scientific">Tetrahymena thermophila (strain SB210)</name>
    <dbReference type="NCBI Taxonomy" id="312017"/>
    <lineage>
        <taxon>Eukaryota</taxon>
        <taxon>Sar</taxon>
        <taxon>Alveolata</taxon>
        <taxon>Ciliophora</taxon>
        <taxon>Intramacronucleata</taxon>
        <taxon>Oligohymenophorea</taxon>
        <taxon>Hymenostomatida</taxon>
        <taxon>Tetrahymenina</taxon>
        <taxon>Tetrahymenidae</taxon>
        <taxon>Tetrahymena</taxon>
    </lineage>
</organism>
<dbReference type="InterPro" id="IPR036465">
    <property type="entry name" value="vWFA_dom_sf"/>
</dbReference>
<dbReference type="AlphaFoldDB" id="Q24FW2"/>
<dbReference type="Pfam" id="PF00092">
    <property type="entry name" value="VWA"/>
    <property type="match status" value="1"/>
</dbReference>
<dbReference type="PROSITE" id="PS50234">
    <property type="entry name" value="VWFA"/>
    <property type="match status" value="1"/>
</dbReference>
<accession>Q24FW2</accession>
<proteinExistence type="predicted"/>
<dbReference type="RefSeq" id="XP_001026893.2">
    <property type="nucleotide sequence ID" value="XM_001026893.2"/>
</dbReference>
<name>Q24FW2_TETTS</name>
<dbReference type="InterPro" id="IPR051266">
    <property type="entry name" value="CLCR"/>
</dbReference>
<dbReference type="EMBL" id="GG662264">
    <property type="protein sequence ID" value="EAS06648.2"/>
    <property type="molecule type" value="Genomic_DNA"/>
</dbReference>
<feature type="domain" description="VWFA" evidence="1">
    <location>
        <begin position="359"/>
        <end position="530"/>
    </location>
</feature>
<dbReference type="SMART" id="SM00327">
    <property type="entry name" value="VWA"/>
    <property type="match status" value="1"/>
</dbReference>
<protein>
    <submittedName>
        <fullName evidence="2">von willebrand factor type A (VWA) domain was originally protein</fullName>
    </submittedName>
</protein>
<dbReference type="InterPro" id="IPR002035">
    <property type="entry name" value="VWF_A"/>
</dbReference>
<reference evidence="3" key="1">
    <citation type="journal article" date="2006" name="PLoS Biol.">
        <title>Macronuclear genome sequence of the ciliate Tetrahymena thermophila, a model eukaryote.</title>
        <authorList>
            <person name="Eisen J.A."/>
            <person name="Coyne R.S."/>
            <person name="Wu M."/>
            <person name="Wu D."/>
            <person name="Thiagarajan M."/>
            <person name="Wortman J.R."/>
            <person name="Badger J.H."/>
            <person name="Ren Q."/>
            <person name="Amedeo P."/>
            <person name="Jones K.M."/>
            <person name="Tallon L.J."/>
            <person name="Delcher A.L."/>
            <person name="Salzberg S.L."/>
            <person name="Silva J.C."/>
            <person name="Haas B.J."/>
            <person name="Majoros W.H."/>
            <person name="Farzad M."/>
            <person name="Carlton J.M."/>
            <person name="Smith R.K. Jr."/>
            <person name="Garg J."/>
            <person name="Pearlman R.E."/>
            <person name="Karrer K.M."/>
            <person name="Sun L."/>
            <person name="Manning G."/>
            <person name="Elde N.C."/>
            <person name="Turkewitz A.P."/>
            <person name="Asai D.J."/>
            <person name="Wilkes D.E."/>
            <person name="Wang Y."/>
            <person name="Cai H."/>
            <person name="Collins K."/>
            <person name="Stewart B.A."/>
            <person name="Lee S.R."/>
            <person name="Wilamowska K."/>
            <person name="Weinberg Z."/>
            <person name="Ruzzo W.L."/>
            <person name="Wloga D."/>
            <person name="Gaertig J."/>
            <person name="Frankel J."/>
            <person name="Tsao C.-C."/>
            <person name="Gorovsky M.A."/>
            <person name="Keeling P.J."/>
            <person name="Waller R.F."/>
            <person name="Patron N.J."/>
            <person name="Cherry J.M."/>
            <person name="Stover N.A."/>
            <person name="Krieger C.J."/>
            <person name="del Toro C."/>
            <person name="Ryder H.F."/>
            <person name="Williamson S.C."/>
            <person name="Barbeau R.A."/>
            <person name="Hamilton E.P."/>
            <person name="Orias E."/>
        </authorList>
    </citation>
    <scope>NUCLEOTIDE SEQUENCE [LARGE SCALE GENOMIC DNA]</scope>
    <source>
        <strain evidence="3">SB210</strain>
    </source>
</reference>
<dbReference type="Proteomes" id="UP000009168">
    <property type="component" value="Unassembled WGS sequence"/>
</dbReference>
<gene>
    <name evidence="2" type="ORF">TTHERM_00940330</name>
</gene>
<evidence type="ECO:0000259" key="1">
    <source>
        <dbReference type="PROSITE" id="PS50234"/>
    </source>
</evidence>
<dbReference type="PANTHER" id="PTHR10579">
    <property type="entry name" value="CALCIUM-ACTIVATED CHLORIDE CHANNEL REGULATOR"/>
    <property type="match status" value="1"/>
</dbReference>
<dbReference type="Gene3D" id="3.40.50.410">
    <property type="entry name" value="von Willebrand factor, type A domain"/>
    <property type="match status" value="1"/>
</dbReference>
<dbReference type="SUPFAM" id="SSF53300">
    <property type="entry name" value="vWA-like"/>
    <property type="match status" value="1"/>
</dbReference>
<dbReference type="HOGENOM" id="CLU_287232_0_0_1"/>
<dbReference type="InParanoid" id="Q24FW2"/>
<dbReference type="PANTHER" id="PTHR10579:SF43">
    <property type="entry name" value="ZINC FINGER (C3HC4-TYPE RING FINGER) FAMILY PROTEIN"/>
    <property type="match status" value="1"/>
</dbReference>
<evidence type="ECO:0000313" key="2">
    <source>
        <dbReference type="EMBL" id="EAS06648.2"/>
    </source>
</evidence>